<dbReference type="NCBIfam" id="TIGR03303">
    <property type="entry name" value="OM_YaeT"/>
    <property type="match status" value="1"/>
</dbReference>
<dbReference type="Pfam" id="PF07244">
    <property type="entry name" value="POTRA"/>
    <property type="match status" value="4"/>
</dbReference>
<dbReference type="Gene3D" id="2.40.160.50">
    <property type="entry name" value="membrane protein fhac: a member of the omp85/tpsb transporter family"/>
    <property type="match status" value="1"/>
</dbReference>
<dbReference type="STRING" id="929556.Solca_0562"/>
<feature type="chain" id="PRO_5003613742" description="Outer membrane protein assembly factor BamA" evidence="8">
    <location>
        <begin position="21"/>
        <end position="847"/>
    </location>
</feature>
<keyword evidence="11" id="KW-1185">Reference proteome</keyword>
<dbReference type="Gene3D" id="3.10.20.310">
    <property type="entry name" value="membrane protein fhac"/>
    <property type="match status" value="4"/>
</dbReference>
<accession>H8KP55</accession>
<keyword evidence="4 8" id="KW-0732">Signal</keyword>
<dbReference type="PROSITE" id="PS51779">
    <property type="entry name" value="POTRA"/>
    <property type="match status" value="3"/>
</dbReference>
<dbReference type="PANTHER" id="PTHR12815:SF47">
    <property type="entry name" value="TRANSLOCATION AND ASSEMBLY MODULE SUBUNIT TAMA"/>
    <property type="match status" value="1"/>
</dbReference>
<evidence type="ECO:0000256" key="7">
    <source>
        <dbReference type="NCBIfam" id="TIGR03303"/>
    </source>
</evidence>
<feature type="domain" description="POTRA" evidence="9">
    <location>
        <begin position="40"/>
        <end position="114"/>
    </location>
</feature>
<evidence type="ECO:0000256" key="8">
    <source>
        <dbReference type="SAM" id="SignalP"/>
    </source>
</evidence>
<organism evidence="10 11">
    <name type="scientific">Solitalea canadensis (strain ATCC 29591 / DSM 3403 / JCM 21819 / LMG 8368 / NBRC 15130 / NCIMB 12057 / USAM 9D)</name>
    <name type="common">Flexibacter canadensis</name>
    <dbReference type="NCBI Taxonomy" id="929556"/>
    <lineage>
        <taxon>Bacteria</taxon>
        <taxon>Pseudomonadati</taxon>
        <taxon>Bacteroidota</taxon>
        <taxon>Sphingobacteriia</taxon>
        <taxon>Sphingobacteriales</taxon>
        <taxon>Sphingobacteriaceae</taxon>
        <taxon>Solitalea</taxon>
    </lineage>
</organism>
<dbReference type="InterPro" id="IPR023707">
    <property type="entry name" value="OM_assembly_BamA"/>
</dbReference>
<dbReference type="PANTHER" id="PTHR12815">
    <property type="entry name" value="SORTING AND ASSEMBLY MACHINERY SAMM50 PROTEIN FAMILY MEMBER"/>
    <property type="match status" value="1"/>
</dbReference>
<gene>
    <name evidence="10" type="ordered locus">Solca_0562</name>
</gene>
<feature type="domain" description="POTRA" evidence="9">
    <location>
        <begin position="373"/>
        <end position="448"/>
    </location>
</feature>
<protein>
    <recommendedName>
        <fullName evidence="7">Outer membrane protein assembly factor BamA</fullName>
    </recommendedName>
</protein>
<dbReference type="RefSeq" id="WP_014678920.1">
    <property type="nucleotide sequence ID" value="NC_017770.1"/>
</dbReference>
<dbReference type="InterPro" id="IPR039910">
    <property type="entry name" value="D15-like"/>
</dbReference>
<evidence type="ECO:0000256" key="4">
    <source>
        <dbReference type="ARBA" id="ARBA00022729"/>
    </source>
</evidence>
<reference evidence="10" key="1">
    <citation type="submission" date="2012-02" db="EMBL/GenBank/DDBJ databases">
        <title>The complete genome of Solitalea canadensis DSM 3403.</title>
        <authorList>
            <consortium name="US DOE Joint Genome Institute (JGI-PGF)"/>
            <person name="Lucas S."/>
            <person name="Copeland A."/>
            <person name="Lapidus A."/>
            <person name="Glavina del Rio T."/>
            <person name="Dalin E."/>
            <person name="Tice H."/>
            <person name="Bruce D."/>
            <person name="Goodwin L."/>
            <person name="Pitluck S."/>
            <person name="Peters L."/>
            <person name="Ovchinnikova G."/>
            <person name="Lu M."/>
            <person name="Kyrpides N."/>
            <person name="Mavromatis K."/>
            <person name="Ivanova N."/>
            <person name="Brettin T."/>
            <person name="Detter J.C."/>
            <person name="Han C."/>
            <person name="Larimer F."/>
            <person name="Land M."/>
            <person name="Hauser L."/>
            <person name="Markowitz V."/>
            <person name="Cheng J.-F."/>
            <person name="Hugenholtz P."/>
            <person name="Woyke T."/>
            <person name="Wu D."/>
            <person name="Spring S."/>
            <person name="Schroeder M."/>
            <person name="Kopitz M."/>
            <person name="Brambilla E."/>
            <person name="Klenk H.-P."/>
            <person name="Eisen J.A."/>
        </authorList>
    </citation>
    <scope>NUCLEOTIDE SEQUENCE</scope>
    <source>
        <strain evidence="10">DSM 3403</strain>
    </source>
</reference>
<evidence type="ECO:0000313" key="11">
    <source>
        <dbReference type="Proteomes" id="UP000007590"/>
    </source>
</evidence>
<evidence type="ECO:0000256" key="3">
    <source>
        <dbReference type="ARBA" id="ARBA00022692"/>
    </source>
</evidence>
<dbReference type="AlphaFoldDB" id="H8KP55"/>
<keyword evidence="5" id="KW-0472">Membrane</keyword>
<evidence type="ECO:0000256" key="5">
    <source>
        <dbReference type="ARBA" id="ARBA00023136"/>
    </source>
</evidence>
<sequence length="847" mass="95126">MKRTLLTAFLTLLLFNLTNAQIIYKPQARPQVDPNAPKEYIIGGITVSGTQSLDKDVLITISKLKVGDRIKVPGDKMAASIKDLWAQGLFDDVQINITDIRQDSIFLDLYLLERPRLSKVIFRGLKKSEVDDLNEKKLKDATGKVVNDNLIQSTSLIVKKYFVEKGYYNTEVFATQRPDSASGRTALVLTVNKHSKVKVNSITVEGNTAISDAKIKKFMKGTKERKFYKIFGSKKYLESKYDEDKATIVKKYNERGYRDASITMDTVYRHDLNSLDITMKISEGHKYYFGDVKWAGNAIYKSEQLSQILAIKKGDVYDEEKMEKRLRNSPSEDDVSSLYMNNGYLFFSVNPVQTSVKGDTINLEMQIYEGEQATINKVVVNGNDRTNDKVVLREIRTKPGDKFNKSLLIRTIRELNQLGYFDEQKTTPDVKPNPQDGTVDLAFNVTEKPSDQLELSGGFGGGRIIGTLGLTFNNFSLRKLFTSDWGGILPAGDGQKLSLRVQSNGKYYQAYSFSFSEPWLGGDKPRYFSLSFTHTNQNVTGASKSSSSYQALQLTGVTLGLGQRLRWPDDYFTLNTSLAFNRYNFTNYPYFTQFSTGTSYTFSLTETLGRNSIDAPIYPTSGSNIQLSVELTPPYSLINGKNYADPNMSPQEKYKFTEFHRWKFDAGWYTKASASSKLVFHMGMHLGFLGYYNKDIGTTQFDRWKVGGSGLQGYDYIQGVEVIPLRGYADNSVTPVGSSSSSYYNGSPIYARYLLELRHPITLNQQATIFALAFAEAGNTWDNFRTFQPFNVKRSVGAGVRIFLPIFGMLGLDYGYGFDSVPPIPGGGKANKGQFHFSIAQQLGAGF</sequence>
<dbReference type="EMBL" id="CP003349">
    <property type="protein sequence ID" value="AFD05692.1"/>
    <property type="molecule type" value="Genomic_DNA"/>
</dbReference>
<dbReference type="Proteomes" id="UP000007590">
    <property type="component" value="Chromosome"/>
</dbReference>
<keyword evidence="3" id="KW-0812">Transmembrane</keyword>
<evidence type="ECO:0000313" key="10">
    <source>
        <dbReference type="EMBL" id="AFD05692.1"/>
    </source>
</evidence>
<dbReference type="OrthoDB" id="9802086at2"/>
<keyword evidence="6" id="KW-0998">Cell outer membrane</keyword>
<name>H8KP55_SOLCM</name>
<keyword evidence="2" id="KW-1134">Transmembrane beta strand</keyword>
<comment type="subcellular location">
    <subcellularLocation>
        <location evidence="1">Membrane</location>
    </subcellularLocation>
</comment>
<evidence type="ECO:0000259" key="9">
    <source>
        <dbReference type="PROSITE" id="PS51779"/>
    </source>
</evidence>
<dbReference type="KEGG" id="scn:Solca_0562"/>
<evidence type="ECO:0000256" key="1">
    <source>
        <dbReference type="ARBA" id="ARBA00004370"/>
    </source>
</evidence>
<dbReference type="PIRSF" id="PIRSF006076">
    <property type="entry name" value="OM_assembly_OMP85"/>
    <property type="match status" value="1"/>
</dbReference>
<dbReference type="GO" id="GO:0071709">
    <property type="term" value="P:membrane assembly"/>
    <property type="evidence" value="ECO:0007669"/>
    <property type="project" value="InterPro"/>
</dbReference>
<dbReference type="InterPro" id="IPR010827">
    <property type="entry name" value="BamA/TamA_POTRA"/>
</dbReference>
<dbReference type="HOGENOM" id="CLU_007664_3_0_10"/>
<dbReference type="InterPro" id="IPR034746">
    <property type="entry name" value="POTRA"/>
</dbReference>
<evidence type="ECO:0000256" key="6">
    <source>
        <dbReference type="ARBA" id="ARBA00023237"/>
    </source>
</evidence>
<proteinExistence type="predicted"/>
<dbReference type="eggNOG" id="COG4775">
    <property type="taxonomic scope" value="Bacteria"/>
</dbReference>
<evidence type="ECO:0000256" key="2">
    <source>
        <dbReference type="ARBA" id="ARBA00022452"/>
    </source>
</evidence>
<dbReference type="GO" id="GO:0009279">
    <property type="term" value="C:cell outer membrane"/>
    <property type="evidence" value="ECO:0007669"/>
    <property type="project" value="UniProtKB-UniRule"/>
</dbReference>
<feature type="domain" description="POTRA" evidence="9">
    <location>
        <begin position="197"/>
        <end position="284"/>
    </location>
</feature>
<feature type="signal peptide" evidence="8">
    <location>
        <begin position="1"/>
        <end position="20"/>
    </location>
</feature>